<evidence type="ECO:0000313" key="1">
    <source>
        <dbReference type="EMBL" id="ADG20645.1"/>
    </source>
</evidence>
<dbReference type="GeneID" id="301098480"/>
<reference evidence="2" key="1">
    <citation type="submission" date="2010-04" db="EMBL/GenBank/DDBJ databases">
        <title>Complete sequence of plasmid 1 of Burkholderia sp. CCGE1002.</title>
        <authorList>
            <consortium name="US DOE Joint Genome Institute"/>
            <person name="Lucas S."/>
            <person name="Copeland A."/>
            <person name="Lapidus A."/>
            <person name="Cheng J.-F."/>
            <person name="Bruce D."/>
            <person name="Goodwin L."/>
            <person name="Pitluck S."/>
            <person name="Chertkov O."/>
            <person name="Detter J.C."/>
            <person name="Han C."/>
            <person name="Tapia R."/>
            <person name="Land M."/>
            <person name="Hauser L."/>
            <person name="Kyrpides N."/>
            <person name="Ovchinnikova G."/>
            <person name="Martinez-Romero E."/>
            <person name="Hernandez M.A.R."/>
            <person name="Tiedje J.M."/>
            <person name="Woyke T."/>
        </authorList>
    </citation>
    <scope>NUCLEOTIDE SEQUENCE [LARGE SCALE GENOMIC DNA]</scope>
    <source>
        <strain evidence="2">CCGE1002</strain>
        <plasmid evidence="2">pBC201</plasmid>
    </source>
</reference>
<dbReference type="KEGG" id="bge:BC1002_6819"/>
<keyword evidence="1" id="KW-0614">Plasmid</keyword>
<dbReference type="Proteomes" id="UP000002190">
    <property type="component" value="Plasmid pBC201"/>
</dbReference>
<reference evidence="1 2" key="2">
    <citation type="journal article" date="2012" name="J. Bacteriol.">
        <title>Genome Sequences of Burkholderia sp. Strains CCGE1002 and H160, Isolated from Legume Nodules in Mexico and Brazil.</title>
        <authorList>
            <person name="Ormeno-Orrillo E."/>
            <person name="Rogel M.A."/>
            <person name="Chueire L.M."/>
            <person name="Tiedje J.M."/>
            <person name="Martinez-Romero E."/>
            <person name="Hungria M."/>
        </authorList>
    </citation>
    <scope>NUCLEOTIDE SEQUENCE [LARGE SCALE GENOMIC DNA]</scope>
    <source>
        <strain evidence="1 2">CCGE1002</strain>
        <plasmid evidence="2">pBC201</plasmid>
    </source>
</reference>
<dbReference type="RefSeq" id="WP_013094430.1">
    <property type="nucleotide sequence ID" value="NC_014120.1"/>
</dbReference>
<protein>
    <submittedName>
        <fullName evidence="1">Uncharacterized protein</fullName>
    </submittedName>
</protein>
<dbReference type="EMBL" id="CP002016">
    <property type="protein sequence ID" value="ADG20645.1"/>
    <property type="molecule type" value="Genomic_DNA"/>
</dbReference>
<accession>D5WP22</accession>
<geneLocation type="plasmid" evidence="1 2">
    <name>pBC201</name>
</geneLocation>
<sequence>MSSKPLGLELIAWHNTSLAHRRQAGHEGSISTAPIERAMNAFWSSGYHGTSHPDLLSLEEVPADAEVLFA</sequence>
<proteinExistence type="predicted"/>
<name>D5WP22_PARAM</name>
<dbReference type="AlphaFoldDB" id="D5WP22"/>
<dbReference type="HOGENOM" id="CLU_2750077_0_0_4"/>
<evidence type="ECO:0000313" key="2">
    <source>
        <dbReference type="Proteomes" id="UP000002190"/>
    </source>
</evidence>
<gene>
    <name evidence="1" type="ordered locus">BC1002_6819</name>
</gene>
<organism evidence="1 2">
    <name type="scientific">Paraburkholderia atlantica</name>
    <dbReference type="NCBI Taxonomy" id="2654982"/>
    <lineage>
        <taxon>Bacteria</taxon>
        <taxon>Pseudomonadati</taxon>
        <taxon>Pseudomonadota</taxon>
        <taxon>Betaproteobacteria</taxon>
        <taxon>Burkholderiales</taxon>
        <taxon>Burkholderiaceae</taxon>
        <taxon>Paraburkholderia</taxon>
    </lineage>
</organism>